<dbReference type="Proteomes" id="UP000184016">
    <property type="component" value="Unassembled WGS sequence"/>
</dbReference>
<evidence type="ECO:0000256" key="4">
    <source>
        <dbReference type="ARBA" id="ARBA00022618"/>
    </source>
</evidence>
<evidence type="ECO:0000313" key="11">
    <source>
        <dbReference type="EMBL" id="SHJ56834.1"/>
    </source>
</evidence>
<comment type="function">
    <text evidence="7">Activator of cell division through the inhibition of FtsZ GTPase activity, therefore promoting FtsZ assembly into bundles of protofilaments necessary for the formation of the division Z ring. It is recruited early at mid-cell but it is not essential for cell division.</text>
</comment>
<dbReference type="RefSeq" id="WP_072872700.1">
    <property type="nucleotide sequence ID" value="NZ_FRAF01000001.1"/>
</dbReference>
<keyword evidence="3" id="KW-0963">Cytoplasm</keyword>
<evidence type="ECO:0000256" key="7">
    <source>
        <dbReference type="ARBA" id="ARBA00024910"/>
    </source>
</evidence>
<accession>A0A1M6KD18</accession>
<feature type="coiled-coil region" evidence="10">
    <location>
        <begin position="60"/>
        <end position="101"/>
    </location>
</feature>
<dbReference type="GO" id="GO:0000917">
    <property type="term" value="P:division septum assembly"/>
    <property type="evidence" value="ECO:0007669"/>
    <property type="project" value="UniProtKB-KW"/>
</dbReference>
<dbReference type="PANTHER" id="PTHR34981">
    <property type="entry name" value="CELL DIVISION PROTEIN ZAPA"/>
    <property type="match status" value="1"/>
</dbReference>
<dbReference type="GO" id="GO:0032153">
    <property type="term" value="C:cell division site"/>
    <property type="evidence" value="ECO:0007669"/>
    <property type="project" value="TreeGrafter"/>
</dbReference>
<keyword evidence="12" id="KW-1185">Reference proteome</keyword>
<evidence type="ECO:0000313" key="12">
    <source>
        <dbReference type="Proteomes" id="UP000184016"/>
    </source>
</evidence>
<evidence type="ECO:0000256" key="2">
    <source>
        <dbReference type="ARBA" id="ARBA00015195"/>
    </source>
</evidence>
<keyword evidence="5" id="KW-0717">Septation</keyword>
<gene>
    <name evidence="11" type="ORF">SAMN05443507_101215</name>
</gene>
<evidence type="ECO:0000256" key="6">
    <source>
        <dbReference type="ARBA" id="ARBA00023306"/>
    </source>
</evidence>
<dbReference type="OrthoDB" id="9808604at2"/>
<dbReference type="InterPro" id="IPR053712">
    <property type="entry name" value="Bac_CellDiv_Activator"/>
</dbReference>
<name>A0A1M6KD18_9BACL</name>
<comment type="subcellular location">
    <subcellularLocation>
        <location evidence="1">Cytoplasm</location>
    </subcellularLocation>
</comment>
<evidence type="ECO:0000256" key="9">
    <source>
        <dbReference type="ARBA" id="ARBA00033158"/>
    </source>
</evidence>
<dbReference type="GO" id="GO:0043093">
    <property type="term" value="P:FtsZ-dependent cytokinesis"/>
    <property type="evidence" value="ECO:0007669"/>
    <property type="project" value="TreeGrafter"/>
</dbReference>
<evidence type="ECO:0000256" key="3">
    <source>
        <dbReference type="ARBA" id="ARBA00022490"/>
    </source>
</evidence>
<evidence type="ECO:0000256" key="5">
    <source>
        <dbReference type="ARBA" id="ARBA00023210"/>
    </source>
</evidence>
<dbReference type="GO" id="GO:0030428">
    <property type="term" value="C:cell septum"/>
    <property type="evidence" value="ECO:0007669"/>
    <property type="project" value="TreeGrafter"/>
</dbReference>
<proteinExistence type="predicted"/>
<dbReference type="InterPro" id="IPR007838">
    <property type="entry name" value="Cell_div_ZapA-like"/>
</dbReference>
<dbReference type="STRING" id="1830138.SAMN05443507_101215"/>
<evidence type="ECO:0000256" key="8">
    <source>
        <dbReference type="ARBA" id="ARBA00026068"/>
    </source>
</evidence>
<comment type="subunit">
    <text evidence="8">Homodimer. Interacts with FtsZ.</text>
</comment>
<dbReference type="Gene3D" id="6.10.250.790">
    <property type="match status" value="1"/>
</dbReference>
<dbReference type="EMBL" id="FRAF01000001">
    <property type="protein sequence ID" value="SHJ56834.1"/>
    <property type="molecule type" value="Genomic_DNA"/>
</dbReference>
<reference evidence="12" key="1">
    <citation type="submission" date="2016-11" db="EMBL/GenBank/DDBJ databases">
        <authorList>
            <person name="Varghese N."/>
            <person name="Submissions S."/>
        </authorList>
    </citation>
    <scope>NUCLEOTIDE SEQUENCE [LARGE SCALE GENOMIC DNA]</scope>
    <source>
        <strain evidence="12">USBA-503</strain>
    </source>
</reference>
<dbReference type="InterPro" id="IPR036192">
    <property type="entry name" value="Cell_div_ZapA-like_sf"/>
</dbReference>
<evidence type="ECO:0000256" key="10">
    <source>
        <dbReference type="SAM" id="Coils"/>
    </source>
</evidence>
<evidence type="ECO:0000256" key="1">
    <source>
        <dbReference type="ARBA" id="ARBA00004496"/>
    </source>
</evidence>
<protein>
    <recommendedName>
        <fullName evidence="2">Cell division protein ZapA</fullName>
    </recommendedName>
    <alternativeName>
        <fullName evidence="9">Z ring-associated protein ZapA</fullName>
    </alternativeName>
</protein>
<sequence>MEDAHHNRVKVEIFGTEYTLRGDASSQHMRQVAQRVDRLMAAISSAIPHLDERRVAVLSAVNMADELIQTENKLEQLQAQYEKLEKEHRELLELLDEQTRQSN</sequence>
<dbReference type="SUPFAM" id="SSF102829">
    <property type="entry name" value="Cell division protein ZapA-like"/>
    <property type="match status" value="1"/>
</dbReference>
<keyword evidence="4 11" id="KW-0132">Cell division</keyword>
<dbReference type="GO" id="GO:0000921">
    <property type="term" value="P:septin ring assembly"/>
    <property type="evidence" value="ECO:0007669"/>
    <property type="project" value="TreeGrafter"/>
</dbReference>
<dbReference type="GO" id="GO:0005829">
    <property type="term" value="C:cytosol"/>
    <property type="evidence" value="ECO:0007669"/>
    <property type="project" value="TreeGrafter"/>
</dbReference>
<keyword evidence="10" id="KW-0175">Coiled coil</keyword>
<organism evidence="11 12">
    <name type="scientific">Alicyclobacillus tolerans</name>
    <dbReference type="NCBI Taxonomy" id="90970"/>
    <lineage>
        <taxon>Bacteria</taxon>
        <taxon>Bacillati</taxon>
        <taxon>Bacillota</taxon>
        <taxon>Bacilli</taxon>
        <taxon>Bacillales</taxon>
        <taxon>Alicyclobacillaceae</taxon>
        <taxon>Alicyclobacillus</taxon>
    </lineage>
</organism>
<dbReference type="AlphaFoldDB" id="A0A1M6KD18"/>
<keyword evidence="6" id="KW-0131">Cell cycle</keyword>
<dbReference type="PANTHER" id="PTHR34981:SF1">
    <property type="entry name" value="CELL DIVISION PROTEIN ZAPA"/>
    <property type="match status" value="1"/>
</dbReference>
<dbReference type="Pfam" id="PF05164">
    <property type="entry name" value="ZapA"/>
    <property type="match status" value="1"/>
</dbReference>